<sequence length="280" mass="31789">MSESDDRIVSIKLRDFQMLLGNYQYRDSRIDYAFKLLDDRLQKTRHWLKASREVASFTYDITEESLRAMVGLAASVCGVGIVEAEAYFSELLEDSDFLDKISKAKGECKYANELDETAKPGHRMFLYAIARIKKPKIVVEAGPFRGFGSVFLIEAIRRNDLDGFPGEIFTVDIMNAFDGDIVEACGYGAFRKVRVGDATEFIENFEEKIDIFLSETHYSGGYGKQLKAIEGKLQQGGVITMSALDDELYNFSKMFGRRYASFYTEAVNHIYQGQFCCVSY</sequence>
<dbReference type="EMBL" id="FXAK01000010">
    <property type="protein sequence ID" value="SMF92345.1"/>
    <property type="molecule type" value="Genomic_DNA"/>
</dbReference>
<proteinExistence type="predicted"/>
<dbReference type="STRING" id="286727.SAMN02982917_0569"/>
<dbReference type="Pfam" id="PF13578">
    <property type="entry name" value="Methyltransf_24"/>
    <property type="match status" value="1"/>
</dbReference>
<protein>
    <submittedName>
        <fullName evidence="1">Methyltransferase domain-containing protein</fullName>
    </submittedName>
</protein>
<evidence type="ECO:0000313" key="1">
    <source>
        <dbReference type="EMBL" id="SMF92345.1"/>
    </source>
</evidence>
<accession>A0A1X7HT02</accession>
<dbReference type="GO" id="GO:0032259">
    <property type="term" value="P:methylation"/>
    <property type="evidence" value="ECO:0007669"/>
    <property type="project" value="UniProtKB-KW"/>
</dbReference>
<organism evidence="1 2">
    <name type="scientific">Azospirillum oryzae</name>
    <dbReference type="NCBI Taxonomy" id="286727"/>
    <lineage>
        <taxon>Bacteria</taxon>
        <taxon>Pseudomonadati</taxon>
        <taxon>Pseudomonadota</taxon>
        <taxon>Alphaproteobacteria</taxon>
        <taxon>Rhodospirillales</taxon>
        <taxon>Azospirillaceae</taxon>
        <taxon>Azospirillum</taxon>
    </lineage>
</organism>
<dbReference type="SUPFAM" id="SSF53335">
    <property type="entry name" value="S-adenosyl-L-methionine-dependent methyltransferases"/>
    <property type="match status" value="1"/>
</dbReference>
<keyword evidence="1" id="KW-0489">Methyltransferase</keyword>
<dbReference type="Gene3D" id="3.40.50.150">
    <property type="entry name" value="Vaccinia Virus protein VP39"/>
    <property type="match status" value="1"/>
</dbReference>
<name>A0A1X7HT02_9PROT</name>
<dbReference type="AlphaFoldDB" id="A0A1X7HT02"/>
<gene>
    <name evidence="1" type="ORF">SAMN02982917_0569</name>
</gene>
<keyword evidence="1" id="KW-0808">Transferase</keyword>
<dbReference type="Proteomes" id="UP000192936">
    <property type="component" value="Unassembled WGS sequence"/>
</dbReference>
<evidence type="ECO:0000313" key="2">
    <source>
        <dbReference type="Proteomes" id="UP000192936"/>
    </source>
</evidence>
<dbReference type="GO" id="GO:0008168">
    <property type="term" value="F:methyltransferase activity"/>
    <property type="evidence" value="ECO:0007669"/>
    <property type="project" value="UniProtKB-KW"/>
</dbReference>
<reference evidence="1 2" key="1">
    <citation type="submission" date="2017-04" db="EMBL/GenBank/DDBJ databases">
        <authorList>
            <person name="Afonso C.L."/>
            <person name="Miller P.J."/>
            <person name="Scott M.A."/>
            <person name="Spackman E."/>
            <person name="Goraichik I."/>
            <person name="Dimitrov K.M."/>
            <person name="Suarez D.L."/>
            <person name="Swayne D.E."/>
        </authorList>
    </citation>
    <scope>NUCLEOTIDE SEQUENCE [LARGE SCALE GENOMIC DNA]</scope>
    <source>
        <strain evidence="1 2">A2P</strain>
    </source>
</reference>
<dbReference type="InterPro" id="IPR029063">
    <property type="entry name" value="SAM-dependent_MTases_sf"/>
</dbReference>